<dbReference type="AlphaFoldDB" id="A0A6C0HZU1"/>
<protein>
    <submittedName>
        <fullName evidence="1">Uncharacterized protein</fullName>
    </submittedName>
</protein>
<dbReference type="EMBL" id="MN740043">
    <property type="protein sequence ID" value="QHT85676.1"/>
    <property type="molecule type" value="Genomic_DNA"/>
</dbReference>
<name>A0A6C0HZU1_9ZZZZ</name>
<organism evidence="1">
    <name type="scientific">viral metagenome</name>
    <dbReference type="NCBI Taxonomy" id="1070528"/>
    <lineage>
        <taxon>unclassified sequences</taxon>
        <taxon>metagenomes</taxon>
        <taxon>organismal metagenomes</taxon>
    </lineage>
</organism>
<evidence type="ECO:0000313" key="1">
    <source>
        <dbReference type="EMBL" id="QHT85676.1"/>
    </source>
</evidence>
<sequence>MAFTRFHDDPSRIRKQSQESSFAGRYMLNVPGLGVNMPFQEDPQLRLQKWGANLTTNTLNLESDLLGLTRKFTRDDPDTNEYKKNAVTTHPFMYKSVNPSILESRASHPAWLYKDLEQTRWETPFINPQVNAENKIQSGMQTRIIEKDNFVTKIPVFSYL</sequence>
<accession>A0A6C0HZU1</accession>
<proteinExistence type="predicted"/>
<reference evidence="1" key="1">
    <citation type="journal article" date="2020" name="Nature">
        <title>Giant virus diversity and host interactions through global metagenomics.</title>
        <authorList>
            <person name="Schulz F."/>
            <person name="Roux S."/>
            <person name="Paez-Espino D."/>
            <person name="Jungbluth S."/>
            <person name="Walsh D.A."/>
            <person name="Denef V.J."/>
            <person name="McMahon K.D."/>
            <person name="Konstantinidis K.T."/>
            <person name="Eloe-Fadrosh E.A."/>
            <person name="Kyrpides N.C."/>
            <person name="Woyke T."/>
        </authorList>
    </citation>
    <scope>NUCLEOTIDE SEQUENCE</scope>
    <source>
        <strain evidence="1">GVMAG-M-3300023184-182</strain>
    </source>
</reference>